<dbReference type="EMBL" id="NKCK01000542">
    <property type="protein sequence ID" value="RSL80278.1"/>
    <property type="molecule type" value="Genomic_DNA"/>
</dbReference>
<reference evidence="1 2" key="1">
    <citation type="submission" date="2017-06" db="EMBL/GenBank/DDBJ databases">
        <title>Comparative genomic analysis of Ambrosia Fusariam Clade fungi.</title>
        <authorList>
            <person name="Stajich J.E."/>
            <person name="Carrillo J."/>
            <person name="Kijimoto T."/>
            <person name="Eskalen A."/>
            <person name="O'Donnell K."/>
            <person name="Kasson M."/>
        </authorList>
    </citation>
    <scope>NUCLEOTIDE SEQUENCE [LARGE SCALE GENOMIC DNA]</scope>
    <source>
        <strain evidence="1 2">NRRL62579</strain>
    </source>
</reference>
<dbReference type="STRING" id="1325735.A0A428RRY1"/>
<gene>
    <name evidence="1" type="ORF">CEP52_017412</name>
</gene>
<accession>A0A428RRY1</accession>
<evidence type="ECO:0000313" key="2">
    <source>
        <dbReference type="Proteomes" id="UP000287144"/>
    </source>
</evidence>
<sequence>MEEQGQFEKQTQLESNLLQLPGMVGTELKLDTQTLYPTPRSLAFSRSPEVPLAAMEQTLPKPSSLEQAPQETGFYSLFNENLSGNVLEHIPGVTSFPELDSLVSNTWEDLGDNSTSLAVPVHTSAGPNLSLNVSGPASHQSQKLLSAQGPEPESFALGPWEFSPAPAIQSVDSEYGTIIGPPTSNSFDDLGDLDDQFTESFI</sequence>
<keyword evidence="2" id="KW-1185">Reference proteome</keyword>
<name>A0A428RRY1_9HYPO</name>
<comment type="caution">
    <text evidence="1">The sequence shown here is derived from an EMBL/GenBank/DDBJ whole genome shotgun (WGS) entry which is preliminary data.</text>
</comment>
<organism evidence="1 2">
    <name type="scientific">Fusarium oligoseptatum</name>
    <dbReference type="NCBI Taxonomy" id="2604345"/>
    <lineage>
        <taxon>Eukaryota</taxon>
        <taxon>Fungi</taxon>
        <taxon>Dikarya</taxon>
        <taxon>Ascomycota</taxon>
        <taxon>Pezizomycotina</taxon>
        <taxon>Sordariomycetes</taxon>
        <taxon>Hypocreomycetidae</taxon>
        <taxon>Hypocreales</taxon>
        <taxon>Nectriaceae</taxon>
        <taxon>Fusarium</taxon>
        <taxon>Fusarium solani species complex</taxon>
    </lineage>
</organism>
<evidence type="ECO:0000313" key="1">
    <source>
        <dbReference type="EMBL" id="RSL80278.1"/>
    </source>
</evidence>
<protein>
    <submittedName>
        <fullName evidence="1">Uncharacterized protein</fullName>
    </submittedName>
</protein>
<dbReference type="Proteomes" id="UP000287144">
    <property type="component" value="Unassembled WGS sequence"/>
</dbReference>
<proteinExistence type="predicted"/>
<dbReference type="AlphaFoldDB" id="A0A428RRY1"/>